<dbReference type="GO" id="GO:0046872">
    <property type="term" value="F:metal ion binding"/>
    <property type="evidence" value="ECO:0007669"/>
    <property type="project" value="InterPro"/>
</dbReference>
<dbReference type="GO" id="GO:0008046">
    <property type="term" value="F:axon guidance receptor activity"/>
    <property type="evidence" value="ECO:0007669"/>
    <property type="project" value="TreeGrafter"/>
</dbReference>
<proteinExistence type="inferred from homology"/>
<dbReference type="Pfam" id="PF13927">
    <property type="entry name" value="Ig_3"/>
    <property type="match status" value="3"/>
</dbReference>
<dbReference type="InterPro" id="IPR044929">
    <property type="entry name" value="DNA/RNA_non-sp_Endonuclease_sf"/>
</dbReference>
<dbReference type="SMART" id="SM00892">
    <property type="entry name" value="Endonuclease_NS"/>
    <property type="match status" value="1"/>
</dbReference>
<feature type="domain" description="Ig-like" evidence="10">
    <location>
        <begin position="698"/>
        <end position="782"/>
    </location>
</feature>
<dbReference type="Pfam" id="PF01223">
    <property type="entry name" value="Endonuclease_NS"/>
    <property type="match status" value="1"/>
</dbReference>
<feature type="domain" description="Ig-like" evidence="10">
    <location>
        <begin position="878"/>
        <end position="967"/>
    </location>
</feature>
<evidence type="ECO:0000256" key="9">
    <source>
        <dbReference type="SAM" id="SignalP"/>
    </source>
</evidence>
<sequence>MSNKISYIFLTLCLNCIFVLGQLADQKSSFAFVIDDTGSMADDIAQVLSKTELVFDKIVASGTSSIGNIILVTFNDPYVRPVLITRDVNTFKARLHSVVVDGGDDCPEMAMSGIEAALSNSLPGSYIYVFTDASAKDYDKFPKIKRMAQKQGSQIVFLLTGECDSFGELDPGYRVYHELASATSGQVFRIDKGEIGQVLDFVGKTLDQRRAVLASSVFSPGYGKNLSFPADPEIDDVQISVSGVSPKVKVLKPDGSDSKTTDIFKNDETLVVGVEKLGSGKHTAEVGSESKTRVVITGVTAINFQHGFTGLKPTSIKTTVTRPIAGKPSFLAIELSNKAKDVILNEVELLDLDNNVIGVRPLKQVDKNFYVADKDLPPTSIFRIAVKGYNTKTKEPIKRLSFTPIEPQTPSTEDIPVNRAPTVTLIGDPLREQSYGEPLQLQCKINAYPAPKVQWIDETSGLTVSELAVEEELPYDYISILDLQQVKINTSYQCRASNDFGQDNTTVTVRAIDKFVVLNVSKDTSIDYDDEGKLYCISNANPPAQVTWYLNGDLLDLDENIDKSEDGSILNIIYMKPKFEGKYICEVKNELHRDIYYMNVVMTGTAAPKIDDSVTKVNVTRKENATISCNVTEGIPQPDVRWSFRHRYATDFVVLDTHSDTLEISNTDINAAGTYKCEAFNLFGQAEHEIELVVKYPPKITSKRQTIKNKSGTNIYLKCEVDGVPQPNVKWTFNGVEIKKSLRQRIYRDNMLGMKASVTDSGIYNCTAVNELGSDTITVDVTIYDTVRITPPIKSTLETKVGSTIVLPCEAFGYPTPTVKWIFIKENNHSEVLRPSDPSGSLQLPRVQTEQGGQYLCIAENVGGSSNITYTLQVLAPPHIVKSSVPKSITAVVNDLVLTLPCKSKGNPKPKITWLKDELKIPSGTYWHDIKEDGTLVIKNIDDITQGRYICVAENSLGNDNDYFDVFVQNYPEASEKRGVMDVQLGKSVKIDCDIPHTLSDRLTWYKDSLLIASGELYLDNINMGDNGLYTCRVNNFSGATSASKIVNVGIPPYFIEAANATILYKPDAEAYLSCLASGVPTPAVTWLHNNIPIEFTDMAYRFYMSSKDTGSYSCLVSNRYGTIIRDFNIIPKCFLKVESNPDSPKVSILGARDLSESSHVVVNVQVGEEVLIYCTNGFEIFPGTVLEAICIQDTMLKMGDKEINYSDIKCRKHITPITKQTGRRCSPTKRDTETIKVGIETDGKFDEVFEICYDKFNSVPIYSTQNINESLALVEPKDVRWYDNDLVRYNFDELYDCTIQMYHINVIRPLARGFDCCFTKRQLVNSQDVPPGVSQIATYSNLNIVPHWSTCGTKNWDDIEMRIRILAKSLNRNLIVRTGASGQLQIPTATLSMQNIFIYDRNSRRQPVPKFLWKVVQDEYSGSSLAIIQVNVPDLKLSEALRYVVCKDICNLVEWMQSPVWRDVKYGLTYCCTIKDFEIAFGLEGQFSNGLEGIFSDTLMLPDTGRLLL</sequence>
<dbReference type="GO" id="GO:0003676">
    <property type="term" value="F:nucleic acid binding"/>
    <property type="evidence" value="ECO:0007669"/>
    <property type="project" value="InterPro"/>
</dbReference>
<comment type="subcellular location">
    <subcellularLocation>
        <location evidence="1">Secreted</location>
    </subcellularLocation>
</comment>
<name>A0AAJ6ZFI6_PAPXU</name>
<dbReference type="KEGG" id="pxu:106120697"/>
<evidence type="ECO:0000313" key="11">
    <source>
        <dbReference type="RefSeq" id="XP_013171523.1"/>
    </source>
</evidence>
<keyword evidence="2" id="KW-0964">Secreted</keyword>
<protein>
    <recommendedName>
        <fullName evidence="8">Hemolin</fullName>
    </recommendedName>
</protein>
<evidence type="ECO:0000256" key="8">
    <source>
        <dbReference type="ARBA" id="ARBA00068688"/>
    </source>
</evidence>
<dbReference type="SMART" id="SM00409">
    <property type="entry name" value="IG"/>
    <property type="match status" value="8"/>
</dbReference>
<keyword evidence="3 9" id="KW-0732">Signal</keyword>
<comment type="similarity">
    <text evidence="7">Belongs to the hemolin family.</text>
</comment>
<dbReference type="SUPFAM" id="SSF48726">
    <property type="entry name" value="Immunoglobulin"/>
    <property type="match status" value="8"/>
</dbReference>
<gene>
    <name evidence="11" type="primary">LOC106120697</name>
</gene>
<feature type="domain" description="Ig-like" evidence="10">
    <location>
        <begin position="791"/>
        <end position="873"/>
    </location>
</feature>
<organism evidence="11">
    <name type="scientific">Papilio xuthus</name>
    <name type="common">Asian swallowtail butterfly</name>
    <dbReference type="NCBI Taxonomy" id="66420"/>
    <lineage>
        <taxon>Eukaryota</taxon>
        <taxon>Metazoa</taxon>
        <taxon>Ecdysozoa</taxon>
        <taxon>Arthropoda</taxon>
        <taxon>Hexapoda</taxon>
        <taxon>Insecta</taxon>
        <taxon>Pterygota</taxon>
        <taxon>Neoptera</taxon>
        <taxon>Endopterygota</taxon>
        <taxon>Lepidoptera</taxon>
        <taxon>Glossata</taxon>
        <taxon>Ditrysia</taxon>
        <taxon>Papilionoidea</taxon>
        <taxon>Papilionidae</taxon>
        <taxon>Papilioninae</taxon>
        <taxon>Papilio</taxon>
    </lineage>
</organism>
<evidence type="ECO:0000256" key="1">
    <source>
        <dbReference type="ARBA" id="ARBA00004613"/>
    </source>
</evidence>
<keyword evidence="6" id="KW-0393">Immunoglobulin domain</keyword>
<dbReference type="Pfam" id="PF25106">
    <property type="entry name" value="VWA_4"/>
    <property type="match status" value="1"/>
</dbReference>
<dbReference type="InterPro" id="IPR003598">
    <property type="entry name" value="Ig_sub2"/>
</dbReference>
<dbReference type="PROSITE" id="PS50835">
    <property type="entry name" value="IG_LIKE"/>
    <property type="match status" value="8"/>
</dbReference>
<dbReference type="InterPro" id="IPR044925">
    <property type="entry name" value="His-Me_finger_sf"/>
</dbReference>
<dbReference type="RefSeq" id="XP_013171523.1">
    <property type="nucleotide sequence ID" value="XM_013316069.1"/>
</dbReference>
<evidence type="ECO:0000256" key="3">
    <source>
        <dbReference type="ARBA" id="ARBA00022729"/>
    </source>
</evidence>
<dbReference type="SUPFAM" id="SSF54060">
    <property type="entry name" value="His-Me finger endonucleases"/>
    <property type="match status" value="1"/>
</dbReference>
<dbReference type="GO" id="GO:0030424">
    <property type="term" value="C:axon"/>
    <property type="evidence" value="ECO:0007669"/>
    <property type="project" value="TreeGrafter"/>
</dbReference>
<dbReference type="GO" id="GO:0043025">
    <property type="term" value="C:neuronal cell body"/>
    <property type="evidence" value="ECO:0007669"/>
    <property type="project" value="TreeGrafter"/>
</dbReference>
<evidence type="ECO:0000256" key="2">
    <source>
        <dbReference type="ARBA" id="ARBA00022525"/>
    </source>
</evidence>
<dbReference type="PANTHER" id="PTHR45080:SF8">
    <property type="entry name" value="IG-LIKE DOMAIN-CONTAINING PROTEIN"/>
    <property type="match status" value="1"/>
</dbReference>
<evidence type="ECO:0000256" key="4">
    <source>
        <dbReference type="ARBA" id="ARBA00023157"/>
    </source>
</evidence>
<dbReference type="InterPro" id="IPR007110">
    <property type="entry name" value="Ig-like_dom"/>
</dbReference>
<reference evidence="11" key="1">
    <citation type="submission" date="2025-08" db="UniProtKB">
        <authorList>
            <consortium name="RefSeq"/>
        </authorList>
    </citation>
    <scope>IDENTIFICATION</scope>
</reference>
<dbReference type="GO" id="GO:0005886">
    <property type="term" value="C:plasma membrane"/>
    <property type="evidence" value="ECO:0007669"/>
    <property type="project" value="TreeGrafter"/>
</dbReference>
<evidence type="ECO:0000259" key="10">
    <source>
        <dbReference type="PROSITE" id="PS50835"/>
    </source>
</evidence>
<dbReference type="InterPro" id="IPR050958">
    <property type="entry name" value="Cell_Adh-Cytoskel_Orgn"/>
</dbReference>
<dbReference type="GO" id="GO:0032991">
    <property type="term" value="C:protein-containing complex"/>
    <property type="evidence" value="ECO:0007669"/>
    <property type="project" value="UniProtKB-ARBA"/>
</dbReference>
<dbReference type="GO" id="GO:0005576">
    <property type="term" value="C:extracellular region"/>
    <property type="evidence" value="ECO:0007669"/>
    <property type="project" value="UniProtKB-SubCell"/>
</dbReference>
<dbReference type="PANTHER" id="PTHR45080">
    <property type="entry name" value="CONTACTIN 5"/>
    <property type="match status" value="1"/>
</dbReference>
<dbReference type="GO" id="GO:0016787">
    <property type="term" value="F:hydrolase activity"/>
    <property type="evidence" value="ECO:0007669"/>
    <property type="project" value="InterPro"/>
</dbReference>
<dbReference type="InterPro" id="IPR001604">
    <property type="entry name" value="Endo_G_ENPP1-like_dom"/>
</dbReference>
<dbReference type="InterPro" id="IPR056861">
    <property type="entry name" value="HMCN1-like_VWA"/>
</dbReference>
<dbReference type="GeneID" id="106120697"/>
<dbReference type="GO" id="GO:0007156">
    <property type="term" value="P:homophilic cell adhesion via plasma membrane adhesion molecules"/>
    <property type="evidence" value="ECO:0007669"/>
    <property type="project" value="TreeGrafter"/>
</dbReference>
<keyword evidence="4" id="KW-1015">Disulfide bond</keyword>
<dbReference type="Gene3D" id="3.40.570.10">
    <property type="entry name" value="Extracellular Endonuclease, subunit A"/>
    <property type="match status" value="1"/>
</dbReference>
<feature type="domain" description="Ig-like" evidence="10">
    <location>
        <begin position="1053"/>
        <end position="1131"/>
    </location>
</feature>
<dbReference type="InterPro" id="IPR036179">
    <property type="entry name" value="Ig-like_dom_sf"/>
</dbReference>
<feature type="signal peptide" evidence="9">
    <location>
        <begin position="1"/>
        <end position="21"/>
    </location>
</feature>
<dbReference type="SMART" id="SM00408">
    <property type="entry name" value="IGc2"/>
    <property type="match status" value="8"/>
</dbReference>
<dbReference type="FunFam" id="2.60.40.10:FF:000032">
    <property type="entry name" value="palladin isoform X1"/>
    <property type="match status" value="1"/>
</dbReference>
<dbReference type="GO" id="GO:0050808">
    <property type="term" value="P:synapse organization"/>
    <property type="evidence" value="ECO:0007669"/>
    <property type="project" value="TreeGrafter"/>
</dbReference>
<feature type="domain" description="Ig-like" evidence="10">
    <location>
        <begin position="972"/>
        <end position="1048"/>
    </location>
</feature>
<feature type="domain" description="Ig-like" evidence="10">
    <location>
        <begin position="608"/>
        <end position="695"/>
    </location>
</feature>
<dbReference type="CDD" id="cd00096">
    <property type="entry name" value="Ig"/>
    <property type="match status" value="2"/>
</dbReference>
<dbReference type="InterPro" id="IPR013783">
    <property type="entry name" value="Ig-like_fold"/>
</dbReference>
<evidence type="ECO:0000256" key="5">
    <source>
        <dbReference type="ARBA" id="ARBA00023180"/>
    </source>
</evidence>
<feature type="domain" description="Ig-like" evidence="10">
    <location>
        <begin position="513"/>
        <end position="596"/>
    </location>
</feature>
<dbReference type="Proteomes" id="UP000694872">
    <property type="component" value="Unplaced"/>
</dbReference>
<dbReference type="Gene3D" id="3.40.50.410">
    <property type="entry name" value="von Willebrand factor, type A domain"/>
    <property type="match status" value="1"/>
</dbReference>
<dbReference type="InterPro" id="IPR036465">
    <property type="entry name" value="vWFA_dom_sf"/>
</dbReference>
<keyword evidence="5" id="KW-0325">Glycoprotein</keyword>
<accession>A0AAJ6ZFI6</accession>
<dbReference type="Pfam" id="PF07679">
    <property type="entry name" value="I-set"/>
    <property type="match status" value="3"/>
</dbReference>
<feature type="chain" id="PRO_5042571481" description="Hemolin" evidence="9">
    <location>
        <begin position="22"/>
        <end position="1510"/>
    </location>
</feature>
<evidence type="ECO:0000256" key="6">
    <source>
        <dbReference type="ARBA" id="ARBA00023319"/>
    </source>
</evidence>
<evidence type="ECO:0000256" key="7">
    <source>
        <dbReference type="ARBA" id="ARBA00061228"/>
    </source>
</evidence>
<dbReference type="SUPFAM" id="SSF53300">
    <property type="entry name" value="vWA-like"/>
    <property type="match status" value="1"/>
</dbReference>
<dbReference type="InterPro" id="IPR013098">
    <property type="entry name" value="Ig_I-set"/>
</dbReference>
<dbReference type="Gene3D" id="2.60.40.10">
    <property type="entry name" value="Immunoglobulins"/>
    <property type="match status" value="8"/>
</dbReference>
<feature type="domain" description="Ig-like" evidence="10">
    <location>
        <begin position="421"/>
        <end position="508"/>
    </location>
</feature>
<dbReference type="InterPro" id="IPR003599">
    <property type="entry name" value="Ig_sub"/>
</dbReference>